<dbReference type="Proteomes" id="UP001429580">
    <property type="component" value="Unassembled WGS sequence"/>
</dbReference>
<feature type="domain" description="DUF374" evidence="1">
    <location>
        <begin position="68"/>
        <end position="140"/>
    </location>
</feature>
<dbReference type="RefSeq" id="WP_166954976.1">
    <property type="nucleotide sequence ID" value="NZ_JAASQI010000009.1"/>
</dbReference>
<organism evidence="2 3">
    <name type="scientific">Pseudochelatococcus lubricantis</name>
    <dbReference type="NCBI Taxonomy" id="1538102"/>
    <lineage>
        <taxon>Bacteria</taxon>
        <taxon>Pseudomonadati</taxon>
        <taxon>Pseudomonadota</taxon>
        <taxon>Alphaproteobacteria</taxon>
        <taxon>Hyphomicrobiales</taxon>
        <taxon>Chelatococcaceae</taxon>
        <taxon>Pseudochelatococcus</taxon>
    </lineage>
</organism>
<proteinExistence type="predicted"/>
<protein>
    <recommendedName>
        <fullName evidence="1">DUF374 domain-containing protein</fullName>
    </recommendedName>
</protein>
<dbReference type="EMBL" id="JAASQI010000009">
    <property type="protein sequence ID" value="NIJ59536.1"/>
    <property type="molecule type" value="Genomic_DNA"/>
</dbReference>
<gene>
    <name evidence="2" type="ORF">FHS82_003394</name>
</gene>
<accession>A0ABX0V323</accession>
<keyword evidence="3" id="KW-1185">Reference proteome</keyword>
<evidence type="ECO:0000259" key="1">
    <source>
        <dbReference type="Pfam" id="PF04028"/>
    </source>
</evidence>
<dbReference type="InterPro" id="IPR007172">
    <property type="entry name" value="DUF374"/>
</dbReference>
<dbReference type="Pfam" id="PF04028">
    <property type="entry name" value="DUF374"/>
    <property type="match status" value="1"/>
</dbReference>
<evidence type="ECO:0000313" key="2">
    <source>
        <dbReference type="EMBL" id="NIJ59536.1"/>
    </source>
</evidence>
<comment type="caution">
    <text evidence="2">The sequence shown here is derived from an EMBL/GenBank/DDBJ whole genome shotgun (WGS) entry which is preliminary data.</text>
</comment>
<dbReference type="CDD" id="cd07983">
    <property type="entry name" value="LPLAT_DUF374-like"/>
    <property type="match status" value="1"/>
</dbReference>
<name>A0ABX0V323_9HYPH</name>
<evidence type="ECO:0000313" key="3">
    <source>
        <dbReference type="Proteomes" id="UP001429580"/>
    </source>
</evidence>
<reference evidence="2 3" key="1">
    <citation type="submission" date="2020-03" db="EMBL/GenBank/DDBJ databases">
        <title>Genomic Encyclopedia of Type Strains, Phase IV (KMG-IV): sequencing the most valuable type-strain genomes for metagenomic binning, comparative biology and taxonomic classification.</title>
        <authorList>
            <person name="Goeker M."/>
        </authorList>
    </citation>
    <scope>NUCLEOTIDE SEQUENCE [LARGE SCALE GENOMIC DNA]</scope>
    <source>
        <strain evidence="2 3">DSM 103870</strain>
    </source>
</reference>
<sequence>MALLKRIVRSRPVQATLGALLAGYLRLVRATSRTVTHPPDLYEKAGGLMPVIVAMWHGQHFMVPFARRPQDPAAALVSRHGDGEFNALALQRLGIRAIRGSGARERARMHEKGGVAALRELLKALGGGELVVLTADIPKVSRRCGPGIVLLARMSGRPIVPIAVVSSRRLDFRSWDHASIGLPFGRIAMVVGEPLFVPRDADEAALETIRRDVEQSLDAVHARAYAMVGSADPGVSADVHRQA</sequence>